<sequence length="94" mass="10913">MNQDDLATVKEVSGILKMSKQTIYNKIHKKEFIKNKHYYKPSPKKILFKLSEIKKWLKGGEGNAHSSNSDFKTEVVPLKQEQKRQTPQPCLINI</sequence>
<organism evidence="3 4">
    <name type="scientific">Desulfonema limicola</name>
    <dbReference type="NCBI Taxonomy" id="45656"/>
    <lineage>
        <taxon>Bacteria</taxon>
        <taxon>Pseudomonadati</taxon>
        <taxon>Thermodesulfobacteriota</taxon>
        <taxon>Desulfobacteria</taxon>
        <taxon>Desulfobacterales</taxon>
        <taxon>Desulfococcaceae</taxon>
        <taxon>Desulfonema</taxon>
    </lineage>
</organism>
<proteinExistence type="predicted"/>
<feature type="region of interest" description="Disordered" evidence="1">
    <location>
        <begin position="59"/>
        <end position="94"/>
    </location>
</feature>
<evidence type="ECO:0000313" key="4">
    <source>
        <dbReference type="Proteomes" id="UP000663720"/>
    </source>
</evidence>
<keyword evidence="4" id="KW-1185">Reference proteome</keyword>
<name>A0A975BBL0_9BACT</name>
<dbReference type="Proteomes" id="UP000663720">
    <property type="component" value="Chromosome"/>
</dbReference>
<gene>
    <name evidence="3" type="ORF">dnl_47150</name>
</gene>
<dbReference type="Pfam" id="PF12728">
    <property type="entry name" value="HTH_17"/>
    <property type="match status" value="1"/>
</dbReference>
<evidence type="ECO:0000313" key="3">
    <source>
        <dbReference type="EMBL" id="QTA82341.1"/>
    </source>
</evidence>
<reference evidence="3" key="1">
    <citation type="journal article" date="2021" name="Microb. Physiol.">
        <title>Proteogenomic Insights into the Physiology of Marine, Sulfate-Reducing, Filamentous Desulfonema limicola and Desulfonema magnum.</title>
        <authorList>
            <person name="Schnaars V."/>
            <person name="Wohlbrand L."/>
            <person name="Scheve S."/>
            <person name="Hinrichs C."/>
            <person name="Reinhardt R."/>
            <person name="Rabus R."/>
        </authorList>
    </citation>
    <scope>NUCLEOTIDE SEQUENCE</scope>
    <source>
        <strain evidence="3">5ac10</strain>
    </source>
</reference>
<dbReference type="EMBL" id="CP061799">
    <property type="protein sequence ID" value="QTA82341.1"/>
    <property type="molecule type" value="Genomic_DNA"/>
</dbReference>
<evidence type="ECO:0000256" key="1">
    <source>
        <dbReference type="SAM" id="MobiDB-lite"/>
    </source>
</evidence>
<evidence type="ECO:0000259" key="2">
    <source>
        <dbReference type="Pfam" id="PF12728"/>
    </source>
</evidence>
<feature type="domain" description="Helix-turn-helix" evidence="2">
    <location>
        <begin position="8"/>
        <end position="59"/>
    </location>
</feature>
<protein>
    <submittedName>
        <fullName evidence="3">HTH domain-containing protein</fullName>
    </submittedName>
</protein>
<dbReference type="InterPro" id="IPR041657">
    <property type="entry name" value="HTH_17"/>
</dbReference>
<accession>A0A975BBL0</accession>
<dbReference type="KEGG" id="dli:dnl_47150"/>
<dbReference type="RefSeq" id="WP_207688282.1">
    <property type="nucleotide sequence ID" value="NZ_CP061799.1"/>
</dbReference>
<dbReference type="AlphaFoldDB" id="A0A975BBL0"/>